<dbReference type="PANTHER" id="PTHR10429">
    <property type="entry name" value="DNA-3-METHYLADENINE GLYCOSYLASE"/>
    <property type="match status" value="1"/>
</dbReference>
<evidence type="ECO:0000256" key="2">
    <source>
        <dbReference type="ARBA" id="ARBA00022763"/>
    </source>
</evidence>
<dbReference type="Gene3D" id="3.10.300.10">
    <property type="entry name" value="Methylpurine-DNA glycosylase (MPG)"/>
    <property type="match status" value="1"/>
</dbReference>
<dbReference type="NCBIfam" id="NF002003">
    <property type="entry name" value="PRK00802.1-3"/>
    <property type="match status" value="1"/>
</dbReference>
<dbReference type="PANTHER" id="PTHR10429:SF0">
    <property type="entry name" value="DNA-3-METHYLADENINE GLYCOSYLASE"/>
    <property type="match status" value="1"/>
</dbReference>
<dbReference type="CDD" id="cd00540">
    <property type="entry name" value="AAG"/>
    <property type="match status" value="1"/>
</dbReference>
<proteinExistence type="inferred from homology"/>
<dbReference type="EMBL" id="CP162511">
    <property type="protein sequence ID" value="XDI04229.1"/>
    <property type="molecule type" value="Genomic_DNA"/>
</dbReference>
<gene>
    <name evidence="6" type="ORF">ABFY20_12855</name>
</gene>
<dbReference type="NCBIfam" id="TIGR00567">
    <property type="entry name" value="3mg"/>
    <property type="match status" value="1"/>
</dbReference>
<keyword evidence="4 5" id="KW-0234">DNA repair</keyword>
<dbReference type="InterPro" id="IPR011034">
    <property type="entry name" value="Formyl_transferase-like_C_sf"/>
</dbReference>
<name>A0AB39BD15_9MICO</name>
<keyword evidence="6" id="KW-0326">Glycosidase</keyword>
<dbReference type="GO" id="GO:0003677">
    <property type="term" value="F:DNA binding"/>
    <property type="evidence" value="ECO:0007669"/>
    <property type="project" value="InterPro"/>
</dbReference>
<dbReference type="InterPro" id="IPR003180">
    <property type="entry name" value="MPG"/>
</dbReference>
<dbReference type="EC" id="3.2.2.-" evidence="5"/>
<evidence type="ECO:0000256" key="1">
    <source>
        <dbReference type="ARBA" id="ARBA00009232"/>
    </source>
</evidence>
<reference evidence="6" key="1">
    <citation type="submission" date="2024-05" db="EMBL/GenBank/DDBJ databases">
        <title>Herbiconiux sp. A18JL235.</title>
        <authorList>
            <person name="Zhang G."/>
        </authorList>
    </citation>
    <scope>NUCLEOTIDE SEQUENCE</scope>
    <source>
        <strain evidence="6">A18JL235</strain>
    </source>
</reference>
<dbReference type="RefSeq" id="WP_368496638.1">
    <property type="nucleotide sequence ID" value="NZ_CP162511.1"/>
</dbReference>
<dbReference type="SUPFAM" id="SSF50486">
    <property type="entry name" value="FMT C-terminal domain-like"/>
    <property type="match status" value="1"/>
</dbReference>
<evidence type="ECO:0000256" key="5">
    <source>
        <dbReference type="HAMAP-Rule" id="MF_00527"/>
    </source>
</evidence>
<keyword evidence="2 5" id="KW-0227">DNA damage</keyword>
<evidence type="ECO:0000256" key="3">
    <source>
        <dbReference type="ARBA" id="ARBA00022801"/>
    </source>
</evidence>
<organism evidence="6">
    <name type="scientific">Herbiconiux sp. A18JL235</name>
    <dbReference type="NCBI Taxonomy" id="3152363"/>
    <lineage>
        <taxon>Bacteria</taxon>
        <taxon>Bacillati</taxon>
        <taxon>Actinomycetota</taxon>
        <taxon>Actinomycetes</taxon>
        <taxon>Micrococcales</taxon>
        <taxon>Microbacteriaceae</taxon>
        <taxon>Herbiconiux</taxon>
    </lineage>
</organism>
<keyword evidence="3 5" id="KW-0378">Hydrolase</keyword>
<sequence>MIDFSADALEVAPLLLDAVLTHESPAGPVSVRISEVEAYLGEGVDPGSHAFRGKTRRVASMYGAPGHLYAYFTYGMHVCANVVCSPEGEASAVLLRGGEVIDGLDLARSRRPTAKSDRDLARGPANLVRALGIAMTDDGASLVASPFALRVPAQAPAGAVVRTLRTGVGGDGGGVPFDWRFHLEGDPTVSAYKKHPKA</sequence>
<protein>
    <recommendedName>
        <fullName evidence="5">Putative 3-methyladenine DNA glycosylase</fullName>
        <ecNumber evidence="5">3.2.2.-</ecNumber>
    </recommendedName>
</protein>
<dbReference type="GO" id="GO:0006284">
    <property type="term" value="P:base-excision repair"/>
    <property type="evidence" value="ECO:0007669"/>
    <property type="project" value="InterPro"/>
</dbReference>
<comment type="similarity">
    <text evidence="1 5">Belongs to the DNA glycosylase MPG family.</text>
</comment>
<dbReference type="HAMAP" id="MF_00527">
    <property type="entry name" value="3MGH"/>
    <property type="match status" value="1"/>
</dbReference>
<dbReference type="Pfam" id="PF02245">
    <property type="entry name" value="Pur_DNA_glyco"/>
    <property type="match status" value="1"/>
</dbReference>
<accession>A0AB39BD15</accession>
<dbReference type="AlphaFoldDB" id="A0AB39BD15"/>
<dbReference type="InterPro" id="IPR036995">
    <property type="entry name" value="MPG_sf"/>
</dbReference>
<evidence type="ECO:0000313" key="6">
    <source>
        <dbReference type="EMBL" id="XDI04229.1"/>
    </source>
</evidence>
<dbReference type="GO" id="GO:0003905">
    <property type="term" value="F:alkylbase DNA N-glycosylase activity"/>
    <property type="evidence" value="ECO:0007669"/>
    <property type="project" value="InterPro"/>
</dbReference>
<evidence type="ECO:0000256" key="4">
    <source>
        <dbReference type="ARBA" id="ARBA00023204"/>
    </source>
</evidence>